<keyword evidence="3 8" id="KW-0028">Amino-acid biosynthesis</keyword>
<keyword evidence="5 8" id="KW-0822">Tryptophan biosynthesis</keyword>
<proteinExistence type="inferred from homology"/>
<name>A0ABS6JZC7_9BACI</name>
<gene>
    <name evidence="8 10" type="primary">trpC</name>
    <name evidence="10" type="ORF">KS407_21200</name>
</gene>
<dbReference type="EMBL" id="JAHQCR010000088">
    <property type="protein sequence ID" value="MBU9723943.1"/>
    <property type="molecule type" value="Genomic_DNA"/>
</dbReference>
<dbReference type="InterPro" id="IPR011060">
    <property type="entry name" value="RibuloseP-bd_barrel"/>
</dbReference>
<dbReference type="Pfam" id="PF00218">
    <property type="entry name" value="IGPS"/>
    <property type="match status" value="1"/>
</dbReference>
<protein>
    <recommendedName>
        <fullName evidence="8">Indole-3-glycerol phosphate synthase</fullName>
        <shortName evidence="8">IGPS</shortName>
        <ecNumber evidence="8">4.1.1.48</ecNumber>
    </recommendedName>
</protein>
<evidence type="ECO:0000256" key="7">
    <source>
        <dbReference type="ARBA" id="ARBA00023239"/>
    </source>
</evidence>
<dbReference type="SUPFAM" id="SSF51366">
    <property type="entry name" value="Ribulose-phoshate binding barrel"/>
    <property type="match status" value="1"/>
</dbReference>
<evidence type="ECO:0000256" key="4">
    <source>
        <dbReference type="ARBA" id="ARBA00022793"/>
    </source>
</evidence>
<keyword evidence="4 8" id="KW-0210">Decarboxylase</keyword>
<organism evidence="10 11">
    <name type="scientific">Evansella alkalicola</name>
    <dbReference type="NCBI Taxonomy" id="745819"/>
    <lineage>
        <taxon>Bacteria</taxon>
        <taxon>Bacillati</taxon>
        <taxon>Bacillota</taxon>
        <taxon>Bacilli</taxon>
        <taxon>Bacillales</taxon>
        <taxon>Bacillaceae</taxon>
        <taxon>Evansella</taxon>
    </lineage>
</organism>
<evidence type="ECO:0000256" key="6">
    <source>
        <dbReference type="ARBA" id="ARBA00023141"/>
    </source>
</evidence>
<dbReference type="GO" id="GO:0004425">
    <property type="term" value="F:indole-3-glycerol-phosphate synthase activity"/>
    <property type="evidence" value="ECO:0007669"/>
    <property type="project" value="UniProtKB-EC"/>
</dbReference>
<evidence type="ECO:0000259" key="9">
    <source>
        <dbReference type="Pfam" id="PF00218"/>
    </source>
</evidence>
<dbReference type="InterPro" id="IPR045186">
    <property type="entry name" value="Indole-3-glycerol_P_synth"/>
</dbReference>
<feature type="domain" description="Indole-3-glycerol phosphate synthase" evidence="9">
    <location>
        <begin position="3"/>
        <end position="246"/>
    </location>
</feature>
<evidence type="ECO:0000313" key="11">
    <source>
        <dbReference type="Proteomes" id="UP000790580"/>
    </source>
</evidence>
<reference evidence="10 11" key="1">
    <citation type="submission" date="2021-06" db="EMBL/GenBank/DDBJ databases">
        <title>Bacillus sp. RD4P76, an endophyte from a halophyte.</title>
        <authorList>
            <person name="Sun J.-Q."/>
        </authorList>
    </citation>
    <scope>NUCLEOTIDE SEQUENCE [LARGE SCALE GENOMIC DNA]</scope>
    <source>
        <strain evidence="10 11">JCM 17098</strain>
    </source>
</reference>
<dbReference type="InterPro" id="IPR013785">
    <property type="entry name" value="Aldolase_TIM"/>
</dbReference>
<evidence type="ECO:0000256" key="2">
    <source>
        <dbReference type="ARBA" id="ARBA00004696"/>
    </source>
</evidence>
<dbReference type="PANTHER" id="PTHR22854">
    <property type="entry name" value="TRYPTOPHAN BIOSYNTHESIS PROTEIN"/>
    <property type="match status" value="1"/>
</dbReference>
<keyword evidence="6 8" id="KW-0057">Aromatic amino acid biosynthesis</keyword>
<dbReference type="HAMAP" id="MF_00134_B">
    <property type="entry name" value="IGPS_B"/>
    <property type="match status" value="1"/>
</dbReference>
<dbReference type="InterPro" id="IPR013798">
    <property type="entry name" value="Indole-3-glycerol_P_synth_dom"/>
</dbReference>
<comment type="similarity">
    <text evidence="8">Belongs to the TrpC family.</text>
</comment>
<dbReference type="Proteomes" id="UP000790580">
    <property type="component" value="Unassembled WGS sequence"/>
</dbReference>
<sequence>MLDKIVVQKKREVQSLPNTFHEKEYKKNSLYDAIAVPVNPLGIIAEVKKASPSKGILVEEFDPLSIAKTYEQLPVEAISVLTDQQFFQGHPDYLTKIKENVNLPILRKDFIIHEKQVKESKEMGADAILLIAAILEGSQLKEYYEMAHSMDLDVLIEVHHEQELEKVLSVVNPRLIGVNNRNLNTFETSLDTTKKLAPYIPKETLFISESGVKTSEDVNFLRHHTHINGLLVGEAFMVESDKRSMLRGWFETGVETSEYST</sequence>
<accession>A0ABS6JZC7</accession>
<dbReference type="Gene3D" id="3.20.20.70">
    <property type="entry name" value="Aldolase class I"/>
    <property type="match status" value="1"/>
</dbReference>
<comment type="catalytic activity">
    <reaction evidence="1 8">
        <text>1-(2-carboxyphenylamino)-1-deoxy-D-ribulose 5-phosphate + H(+) = (1S,2R)-1-C-(indol-3-yl)glycerol 3-phosphate + CO2 + H2O</text>
        <dbReference type="Rhea" id="RHEA:23476"/>
        <dbReference type="ChEBI" id="CHEBI:15377"/>
        <dbReference type="ChEBI" id="CHEBI:15378"/>
        <dbReference type="ChEBI" id="CHEBI:16526"/>
        <dbReference type="ChEBI" id="CHEBI:58613"/>
        <dbReference type="ChEBI" id="CHEBI:58866"/>
        <dbReference type="EC" id="4.1.1.48"/>
    </reaction>
</comment>
<keyword evidence="7 8" id="KW-0456">Lyase</keyword>
<comment type="pathway">
    <text evidence="2 8">Amino-acid biosynthesis; L-tryptophan biosynthesis; L-tryptophan from chorismate: step 4/5.</text>
</comment>
<keyword evidence="11" id="KW-1185">Reference proteome</keyword>
<dbReference type="EC" id="4.1.1.48" evidence="8"/>
<evidence type="ECO:0000256" key="8">
    <source>
        <dbReference type="HAMAP-Rule" id="MF_00134"/>
    </source>
</evidence>
<dbReference type="InterPro" id="IPR001468">
    <property type="entry name" value="Indole-3-GlycerolPSynthase_CS"/>
</dbReference>
<evidence type="ECO:0000256" key="1">
    <source>
        <dbReference type="ARBA" id="ARBA00001633"/>
    </source>
</evidence>
<comment type="caution">
    <text evidence="10">The sequence shown here is derived from an EMBL/GenBank/DDBJ whole genome shotgun (WGS) entry which is preliminary data.</text>
</comment>
<dbReference type="NCBIfam" id="NF001377">
    <property type="entry name" value="PRK00278.2-4"/>
    <property type="match status" value="1"/>
</dbReference>
<dbReference type="PROSITE" id="PS00614">
    <property type="entry name" value="IGPS"/>
    <property type="match status" value="1"/>
</dbReference>
<evidence type="ECO:0000256" key="5">
    <source>
        <dbReference type="ARBA" id="ARBA00022822"/>
    </source>
</evidence>
<evidence type="ECO:0000313" key="10">
    <source>
        <dbReference type="EMBL" id="MBU9723943.1"/>
    </source>
</evidence>
<dbReference type="PANTHER" id="PTHR22854:SF2">
    <property type="entry name" value="INDOLE-3-GLYCEROL-PHOSPHATE SYNTHASE"/>
    <property type="match status" value="1"/>
</dbReference>
<dbReference type="CDD" id="cd00331">
    <property type="entry name" value="IGPS"/>
    <property type="match status" value="1"/>
</dbReference>
<evidence type="ECO:0000256" key="3">
    <source>
        <dbReference type="ARBA" id="ARBA00022605"/>
    </source>
</evidence>